<dbReference type="EMBL" id="CP019434">
    <property type="protein sequence ID" value="APZ44501.1"/>
    <property type="molecule type" value="Genomic_DNA"/>
</dbReference>
<sequence length="337" mass="38079">MLHRASPVSDDDLASIDAAVPGNLWRWGFSEAARARLLNHSENTTYRIDEGDRRCILRVHRVGYHTPQAIATELEWLAAIDRDTDIPIAMPIPGANGGFIQPFDTRQGVQRYAVLFEFLDGEEPNESHDLPVSFQQLGAITAQLHAHSREWPHDGRRLLRPVWDFEHTLGANPIWGDYRHGTGVTPAIADHIGQGAARLRRRLERYGAGPERFGLIHADLRLANLLLTQDGRVGVIDFDDCGYGWFMYDLGSALSFIEHKLYVPELIEAWVRGYESVRALADADLDMLSSFVLLRRIVLLGWLGSHRETELARQIGQDYAPQTCELVSRYLFAESVF</sequence>
<dbReference type="Proteomes" id="UP000243807">
    <property type="component" value="Chromosome"/>
</dbReference>
<reference evidence="3 4" key="1">
    <citation type="submission" date="2017-01" db="EMBL/GenBank/DDBJ databases">
        <title>Draft sequence of Acidihalobacter ferrooxidans strain DSM 14175 (strain V8).</title>
        <authorList>
            <person name="Khaleque H.N."/>
            <person name="Ramsay J.P."/>
            <person name="Murphy R.J.T."/>
            <person name="Kaksonen A.H."/>
            <person name="Boxall N.J."/>
            <person name="Watkin E.L.J."/>
        </authorList>
    </citation>
    <scope>NUCLEOTIDE SEQUENCE [LARGE SCALE GENOMIC DNA]</scope>
    <source>
        <strain evidence="3 4">V8</strain>
    </source>
</reference>
<dbReference type="PANTHER" id="PTHR21064">
    <property type="entry name" value="AMINOGLYCOSIDE PHOSPHOTRANSFERASE DOMAIN-CONTAINING PROTEIN-RELATED"/>
    <property type="match status" value="1"/>
</dbReference>
<evidence type="ECO:0000313" key="3">
    <source>
        <dbReference type="EMBL" id="APZ44501.1"/>
    </source>
</evidence>
<evidence type="ECO:0000313" key="4">
    <source>
        <dbReference type="Proteomes" id="UP000243807"/>
    </source>
</evidence>
<dbReference type="InterPro" id="IPR002575">
    <property type="entry name" value="Aminoglycoside_PTrfase"/>
</dbReference>
<comment type="similarity">
    <text evidence="1">Belongs to the pseudomonas-type ThrB family.</text>
</comment>
<dbReference type="PANTHER" id="PTHR21064:SF6">
    <property type="entry name" value="AMINOGLYCOSIDE PHOSPHOTRANSFERASE DOMAIN-CONTAINING PROTEIN"/>
    <property type="match status" value="1"/>
</dbReference>
<gene>
    <name evidence="3" type="ORF">BW247_02460</name>
</gene>
<dbReference type="InterPro" id="IPR011009">
    <property type="entry name" value="Kinase-like_dom_sf"/>
</dbReference>
<dbReference type="STRING" id="1765967.BW247_02460"/>
<evidence type="ECO:0000256" key="1">
    <source>
        <dbReference type="ARBA" id="ARBA00038240"/>
    </source>
</evidence>
<dbReference type="KEGG" id="afy:BW247_02460"/>
<dbReference type="GO" id="GO:0004413">
    <property type="term" value="F:homoserine kinase activity"/>
    <property type="evidence" value="ECO:0007669"/>
    <property type="project" value="TreeGrafter"/>
</dbReference>
<feature type="domain" description="Aminoglycoside phosphotransferase" evidence="2">
    <location>
        <begin position="41"/>
        <end position="278"/>
    </location>
</feature>
<organism evidence="3 4">
    <name type="scientific">Acidihalobacter ferrooxydans</name>
    <dbReference type="NCBI Taxonomy" id="1765967"/>
    <lineage>
        <taxon>Bacteria</taxon>
        <taxon>Pseudomonadati</taxon>
        <taxon>Pseudomonadota</taxon>
        <taxon>Gammaproteobacteria</taxon>
        <taxon>Chromatiales</taxon>
        <taxon>Ectothiorhodospiraceae</taxon>
        <taxon>Acidihalobacter</taxon>
    </lineage>
</organism>
<evidence type="ECO:0000259" key="2">
    <source>
        <dbReference type="Pfam" id="PF01636"/>
    </source>
</evidence>
<dbReference type="PROSITE" id="PS00109">
    <property type="entry name" value="PROTEIN_KINASE_TYR"/>
    <property type="match status" value="1"/>
</dbReference>
<dbReference type="InterPro" id="IPR008266">
    <property type="entry name" value="Tyr_kinase_AS"/>
</dbReference>
<accession>A0A1P8UKY5</accession>
<keyword evidence="4" id="KW-1185">Reference proteome</keyword>
<dbReference type="AlphaFoldDB" id="A0A1P8UKY5"/>
<dbReference type="GO" id="GO:0004672">
    <property type="term" value="F:protein kinase activity"/>
    <property type="evidence" value="ECO:0007669"/>
    <property type="project" value="InterPro"/>
</dbReference>
<dbReference type="InterPro" id="IPR050249">
    <property type="entry name" value="Pseudomonas-type_ThrB"/>
</dbReference>
<dbReference type="SUPFAM" id="SSF56112">
    <property type="entry name" value="Protein kinase-like (PK-like)"/>
    <property type="match status" value="1"/>
</dbReference>
<proteinExistence type="inferred from homology"/>
<dbReference type="Gene3D" id="3.90.1200.10">
    <property type="match status" value="1"/>
</dbReference>
<dbReference type="Pfam" id="PF01636">
    <property type="entry name" value="APH"/>
    <property type="match status" value="1"/>
</dbReference>
<protein>
    <recommendedName>
        <fullName evidence="2">Aminoglycoside phosphotransferase domain-containing protein</fullName>
    </recommendedName>
</protein>
<name>A0A1P8UKY5_9GAMM</name>
<dbReference type="GO" id="GO:0009088">
    <property type="term" value="P:threonine biosynthetic process"/>
    <property type="evidence" value="ECO:0007669"/>
    <property type="project" value="TreeGrafter"/>
</dbReference>